<dbReference type="OMA" id="FSYFEAE"/>
<keyword evidence="8 9" id="KW-0472">Membrane</keyword>
<keyword evidence="6 9" id="KW-1133">Transmembrane helix</keyword>
<dbReference type="SUPFAM" id="SSF47769">
    <property type="entry name" value="SAM/Pointed domain"/>
    <property type="match status" value="1"/>
</dbReference>
<dbReference type="Proteomes" id="UP000887568">
    <property type="component" value="Unplaced"/>
</dbReference>
<dbReference type="InterPro" id="IPR045221">
    <property type="entry name" value="Sphingomyelin_synth-like"/>
</dbReference>
<feature type="transmembrane region" description="Helical" evidence="9">
    <location>
        <begin position="341"/>
        <end position="360"/>
    </location>
</feature>
<sequence length="447" mass="51135">MKHFKKRVTRVNLPNDKSVHHWTCDDVAQFLFQNGMGQYSELLCQQNEIDGEVLLLLKEVDLRLPPISVPVLAHIKRLATLIDHLKKRELVLEGGACGNGTAGSYDDRTGLDNEAGFESKVGGQELGHISQRLNAFSFSDDEDDFMFGNLDRHQPPPRQEVSEPKFKPEIFKTTVSFLYATAVGLLTAFVMTIAHDRVPDMDKFPPLPDIFLDSVPRIEWAFQACEACAMVLAAILFIVIVLHKHRFILLRRFFALMGSCFLLRCITMFVTSLSVPGSHLQCSGKVYGSYWMKMHRALEIMCGLGMSVTGVHTCGDYMFSGHTICLTMFNFFITEYTPRRMTLLHTASWVLNLFGAFFVLAAHEHYSIDVVIAFCFTSRLFLYYHTLANTRALHAQRDRRARVWFPMFSYFEAEVDDVVPNVYEWPFCLPSFRTLIPWRARKKAVKD</sequence>
<feature type="transmembrane region" description="Helical" evidence="9">
    <location>
        <begin position="366"/>
        <end position="384"/>
    </location>
</feature>
<dbReference type="InterPro" id="IPR025749">
    <property type="entry name" value="Sphingomyelin_synth-like_dom"/>
</dbReference>
<comment type="similarity">
    <text evidence="2">Belongs to the sphingomyelin synthase family.</text>
</comment>
<dbReference type="RefSeq" id="XP_038060239.1">
    <property type="nucleotide sequence ID" value="XM_038204311.1"/>
</dbReference>
<evidence type="ECO:0000259" key="10">
    <source>
        <dbReference type="PROSITE" id="PS50105"/>
    </source>
</evidence>
<dbReference type="GO" id="GO:0033188">
    <property type="term" value="F:sphingomyelin synthase activity"/>
    <property type="evidence" value="ECO:0007669"/>
    <property type="project" value="TreeGrafter"/>
</dbReference>
<keyword evidence="12" id="KW-1185">Reference proteome</keyword>
<reference evidence="11" key="1">
    <citation type="submission" date="2022-11" db="UniProtKB">
        <authorList>
            <consortium name="EnsemblMetazoa"/>
        </authorList>
    </citation>
    <scope>IDENTIFICATION</scope>
</reference>
<protein>
    <recommendedName>
        <fullName evidence="10">SAM domain-containing protein</fullName>
    </recommendedName>
</protein>
<comment type="subcellular location">
    <subcellularLocation>
        <location evidence="1">Membrane</location>
        <topology evidence="1">Multi-pass membrane protein</topology>
    </subcellularLocation>
</comment>
<keyword evidence="4 9" id="KW-0812">Transmembrane</keyword>
<organism evidence="11 12">
    <name type="scientific">Patiria miniata</name>
    <name type="common">Bat star</name>
    <name type="synonym">Asterina miniata</name>
    <dbReference type="NCBI Taxonomy" id="46514"/>
    <lineage>
        <taxon>Eukaryota</taxon>
        <taxon>Metazoa</taxon>
        <taxon>Echinodermata</taxon>
        <taxon>Eleutherozoa</taxon>
        <taxon>Asterozoa</taxon>
        <taxon>Asteroidea</taxon>
        <taxon>Valvatacea</taxon>
        <taxon>Valvatida</taxon>
        <taxon>Asterinidae</taxon>
        <taxon>Patiria</taxon>
    </lineage>
</organism>
<dbReference type="PANTHER" id="PTHR21290:SF25">
    <property type="entry name" value="SPHINGOMYELIN SYNTHASE-RELATED PROTEIN 1"/>
    <property type="match status" value="1"/>
</dbReference>
<dbReference type="PROSITE" id="PS50105">
    <property type="entry name" value="SAM_DOMAIN"/>
    <property type="match status" value="1"/>
</dbReference>
<feature type="transmembrane region" description="Helical" evidence="9">
    <location>
        <begin position="254"/>
        <end position="275"/>
    </location>
</feature>
<dbReference type="GO" id="GO:0005789">
    <property type="term" value="C:endoplasmic reticulum membrane"/>
    <property type="evidence" value="ECO:0007669"/>
    <property type="project" value="TreeGrafter"/>
</dbReference>
<dbReference type="CDD" id="cd09515">
    <property type="entry name" value="SAM_SGMS1-like"/>
    <property type="match status" value="1"/>
</dbReference>
<evidence type="ECO:0000256" key="4">
    <source>
        <dbReference type="ARBA" id="ARBA00022692"/>
    </source>
</evidence>
<feature type="transmembrane region" description="Helical" evidence="9">
    <location>
        <begin position="220"/>
        <end position="242"/>
    </location>
</feature>
<evidence type="ECO:0000313" key="12">
    <source>
        <dbReference type="Proteomes" id="UP000887568"/>
    </source>
</evidence>
<dbReference type="AlphaFoldDB" id="A0A914AA08"/>
<dbReference type="Gene3D" id="1.10.150.50">
    <property type="entry name" value="Transcription Factor, Ets-1"/>
    <property type="match status" value="1"/>
</dbReference>
<dbReference type="Pfam" id="PF14360">
    <property type="entry name" value="PAP2_C"/>
    <property type="match status" value="1"/>
</dbReference>
<dbReference type="GO" id="GO:0046513">
    <property type="term" value="P:ceramide biosynthetic process"/>
    <property type="evidence" value="ECO:0007669"/>
    <property type="project" value="TreeGrafter"/>
</dbReference>
<keyword evidence="7" id="KW-0443">Lipid metabolism</keyword>
<feature type="domain" description="SAM" evidence="10">
    <location>
        <begin position="22"/>
        <end position="88"/>
    </location>
</feature>
<feature type="transmembrane region" description="Helical" evidence="9">
    <location>
        <begin position="175"/>
        <end position="194"/>
    </location>
</feature>
<dbReference type="PANTHER" id="PTHR21290">
    <property type="entry name" value="SPHINGOMYELIN SYNTHETASE"/>
    <property type="match status" value="1"/>
</dbReference>
<dbReference type="CTD" id="142891"/>
<name>A0A914AA08_PATMI</name>
<dbReference type="Pfam" id="PF00536">
    <property type="entry name" value="SAM_1"/>
    <property type="match status" value="1"/>
</dbReference>
<evidence type="ECO:0000313" key="11">
    <source>
        <dbReference type="EnsemblMetazoa" id="XP_038060239.1"/>
    </source>
</evidence>
<keyword evidence="3" id="KW-0808">Transferase</keyword>
<proteinExistence type="inferred from homology"/>
<dbReference type="InterPro" id="IPR013761">
    <property type="entry name" value="SAM/pointed_sf"/>
</dbReference>
<dbReference type="GO" id="GO:0005886">
    <property type="term" value="C:plasma membrane"/>
    <property type="evidence" value="ECO:0007669"/>
    <property type="project" value="TreeGrafter"/>
</dbReference>
<evidence type="ECO:0000256" key="2">
    <source>
        <dbReference type="ARBA" id="ARBA00005441"/>
    </source>
</evidence>
<dbReference type="EnsemblMetazoa" id="XM_038204311.1">
    <property type="protein sequence ID" value="XP_038060239.1"/>
    <property type="gene ID" value="LOC119731226"/>
</dbReference>
<dbReference type="OrthoDB" id="422827at2759"/>
<evidence type="ECO:0000256" key="3">
    <source>
        <dbReference type="ARBA" id="ARBA00022679"/>
    </source>
</evidence>
<dbReference type="SMART" id="SM00454">
    <property type="entry name" value="SAM"/>
    <property type="match status" value="1"/>
</dbReference>
<dbReference type="GeneID" id="119731226"/>
<evidence type="ECO:0000256" key="7">
    <source>
        <dbReference type="ARBA" id="ARBA00023098"/>
    </source>
</evidence>
<evidence type="ECO:0000256" key="9">
    <source>
        <dbReference type="SAM" id="Phobius"/>
    </source>
</evidence>
<evidence type="ECO:0000256" key="6">
    <source>
        <dbReference type="ARBA" id="ARBA00022989"/>
    </source>
</evidence>
<evidence type="ECO:0000256" key="1">
    <source>
        <dbReference type="ARBA" id="ARBA00004141"/>
    </source>
</evidence>
<evidence type="ECO:0000256" key="8">
    <source>
        <dbReference type="ARBA" id="ARBA00023136"/>
    </source>
</evidence>
<dbReference type="InterPro" id="IPR001660">
    <property type="entry name" value="SAM"/>
</dbReference>
<keyword evidence="5" id="KW-0746">Sphingolipid metabolism</keyword>
<accession>A0A914AA08</accession>
<evidence type="ECO:0000256" key="5">
    <source>
        <dbReference type="ARBA" id="ARBA00022919"/>
    </source>
</evidence>
<dbReference type="GO" id="GO:0047493">
    <property type="term" value="F:ceramide cholinephosphotransferase activity"/>
    <property type="evidence" value="ECO:0007669"/>
    <property type="project" value="TreeGrafter"/>
</dbReference>
<feature type="transmembrane region" description="Helical" evidence="9">
    <location>
        <begin position="317"/>
        <end position="334"/>
    </location>
</feature>
<dbReference type="GO" id="GO:0000139">
    <property type="term" value="C:Golgi membrane"/>
    <property type="evidence" value="ECO:0007669"/>
    <property type="project" value="TreeGrafter"/>
</dbReference>